<dbReference type="OrthoDB" id="1410710at2759"/>
<gene>
    <name evidence="6" type="ORF">GOBAR_AA30504</name>
</gene>
<reference evidence="6 7" key="1">
    <citation type="submission" date="2015-01" db="EMBL/GenBank/DDBJ databases">
        <title>Genome of allotetraploid Gossypium barbadense reveals genomic plasticity and fiber elongation in cotton evolution.</title>
        <authorList>
            <person name="Chen X."/>
            <person name="Liu X."/>
            <person name="Zhao B."/>
            <person name="Zheng H."/>
            <person name="Hu Y."/>
            <person name="Lu G."/>
            <person name="Yang C."/>
            <person name="Chen J."/>
            <person name="Shan C."/>
            <person name="Zhang L."/>
            <person name="Zhou Y."/>
            <person name="Wang L."/>
            <person name="Guo W."/>
            <person name="Bai Y."/>
            <person name="Ruan J."/>
            <person name="Shangguan X."/>
            <person name="Mao Y."/>
            <person name="Jiang J."/>
            <person name="Zhu Y."/>
            <person name="Lei J."/>
            <person name="Kang H."/>
            <person name="Chen S."/>
            <person name="He X."/>
            <person name="Wang R."/>
            <person name="Wang Y."/>
            <person name="Chen J."/>
            <person name="Wang L."/>
            <person name="Yu S."/>
            <person name="Wang B."/>
            <person name="Wei J."/>
            <person name="Song S."/>
            <person name="Lu X."/>
            <person name="Gao Z."/>
            <person name="Gu W."/>
            <person name="Deng X."/>
            <person name="Ma D."/>
            <person name="Wang S."/>
            <person name="Liang W."/>
            <person name="Fang L."/>
            <person name="Cai C."/>
            <person name="Zhu X."/>
            <person name="Zhou B."/>
            <person name="Zhang Y."/>
            <person name="Chen Z."/>
            <person name="Xu S."/>
            <person name="Zhu R."/>
            <person name="Wang S."/>
            <person name="Zhang T."/>
            <person name="Zhao G."/>
        </authorList>
    </citation>
    <scope>NUCLEOTIDE SEQUENCE [LARGE SCALE GENOMIC DNA]</scope>
    <source>
        <strain evidence="7">cv. Xinhai21</strain>
        <tissue evidence="6">Leaf</tissue>
    </source>
</reference>
<evidence type="ECO:0000259" key="5">
    <source>
        <dbReference type="PROSITE" id="PS50966"/>
    </source>
</evidence>
<dbReference type="InterPro" id="IPR004332">
    <property type="entry name" value="Transposase_MuDR"/>
</dbReference>
<dbReference type="PANTHER" id="PTHR31973">
    <property type="entry name" value="POLYPROTEIN, PUTATIVE-RELATED"/>
    <property type="match status" value="1"/>
</dbReference>
<dbReference type="SMART" id="SM00575">
    <property type="entry name" value="ZnF_PMZ"/>
    <property type="match status" value="1"/>
</dbReference>
<organism evidence="6 7">
    <name type="scientific">Gossypium barbadense</name>
    <name type="common">Sea Island cotton</name>
    <name type="synonym">Hibiscus barbadensis</name>
    <dbReference type="NCBI Taxonomy" id="3634"/>
    <lineage>
        <taxon>Eukaryota</taxon>
        <taxon>Viridiplantae</taxon>
        <taxon>Streptophyta</taxon>
        <taxon>Embryophyta</taxon>
        <taxon>Tracheophyta</taxon>
        <taxon>Spermatophyta</taxon>
        <taxon>Magnoliopsida</taxon>
        <taxon>eudicotyledons</taxon>
        <taxon>Gunneridae</taxon>
        <taxon>Pentapetalae</taxon>
        <taxon>rosids</taxon>
        <taxon>malvids</taxon>
        <taxon>Malvales</taxon>
        <taxon>Malvaceae</taxon>
        <taxon>Malvoideae</taxon>
        <taxon>Gossypium</taxon>
    </lineage>
</organism>
<keyword evidence="2 4" id="KW-0863">Zinc-finger</keyword>
<dbReference type="GO" id="GO:0008270">
    <property type="term" value="F:zinc ion binding"/>
    <property type="evidence" value="ECO:0007669"/>
    <property type="project" value="UniProtKB-KW"/>
</dbReference>
<proteinExistence type="predicted"/>
<dbReference type="PROSITE" id="PS50966">
    <property type="entry name" value="ZF_SWIM"/>
    <property type="match status" value="1"/>
</dbReference>
<feature type="domain" description="SWIM-type" evidence="5">
    <location>
        <begin position="221"/>
        <end position="253"/>
    </location>
</feature>
<dbReference type="InterPro" id="IPR006564">
    <property type="entry name" value="Znf_PMZ"/>
</dbReference>
<evidence type="ECO:0000256" key="4">
    <source>
        <dbReference type="PROSITE-ProRule" id="PRU00325"/>
    </source>
</evidence>
<dbReference type="PANTHER" id="PTHR31973:SF195">
    <property type="entry name" value="MUDR FAMILY TRANSPOSASE"/>
    <property type="match status" value="1"/>
</dbReference>
<dbReference type="InterPro" id="IPR007527">
    <property type="entry name" value="Znf_SWIM"/>
</dbReference>
<evidence type="ECO:0000256" key="2">
    <source>
        <dbReference type="ARBA" id="ARBA00022771"/>
    </source>
</evidence>
<evidence type="ECO:0000313" key="7">
    <source>
        <dbReference type="Proteomes" id="UP000239757"/>
    </source>
</evidence>
<evidence type="ECO:0000256" key="1">
    <source>
        <dbReference type="ARBA" id="ARBA00022723"/>
    </source>
</evidence>
<sequence length="259" mass="30816">MKKKKNHDSGCTRLQPTCIMSIYWQLMYWSFEIYYTECMTVQVCYWIRVNWKLVRSFPVMIVFLKQHSINHKVNYNVVKSKSEKFEAKCAVQDSTCSWKIMASVRKKTSLWEIKKYKDPYTCIAGVSQDHPKWIRWCQVPERYIPGCITGLETVPVYYNDRLLHGCQVFKRLFWSFKQCRDAFVYCKPLVQIDGTFMYGRYINLFWQDFDRPNQGIIGRQNRVHLRNRTCNCGTFDALRYPCAHAIATCQNLRILTGPK</sequence>
<evidence type="ECO:0000313" key="6">
    <source>
        <dbReference type="EMBL" id="PPR90184.1"/>
    </source>
</evidence>
<dbReference type="EMBL" id="KZ667702">
    <property type="protein sequence ID" value="PPR90184.1"/>
    <property type="molecule type" value="Genomic_DNA"/>
</dbReference>
<name>A0A2P5WGG5_GOSBA</name>
<dbReference type="AlphaFoldDB" id="A0A2P5WGG5"/>
<keyword evidence="1" id="KW-0479">Metal-binding</keyword>
<dbReference type="Pfam" id="PF04434">
    <property type="entry name" value="SWIM"/>
    <property type="match status" value="1"/>
</dbReference>
<dbReference type="Pfam" id="PF03108">
    <property type="entry name" value="DBD_Tnp_Mut"/>
    <property type="match status" value="1"/>
</dbReference>
<protein>
    <recommendedName>
        <fullName evidence="5">SWIM-type domain-containing protein</fullName>
    </recommendedName>
</protein>
<keyword evidence="3" id="KW-0862">Zinc</keyword>
<evidence type="ECO:0000256" key="3">
    <source>
        <dbReference type="ARBA" id="ARBA00022833"/>
    </source>
</evidence>
<accession>A0A2P5WGG5</accession>
<dbReference type="Proteomes" id="UP000239757">
    <property type="component" value="Unassembled WGS sequence"/>
</dbReference>